<dbReference type="Gene3D" id="1.10.3130.10">
    <property type="entry name" value="serine acetyltransferase, domain 1"/>
    <property type="match status" value="1"/>
</dbReference>
<comment type="subcellular location">
    <subcellularLocation>
        <location evidence="1">Cytoplasm</location>
    </subcellularLocation>
</comment>
<dbReference type="Proteomes" id="UP000245657">
    <property type="component" value="Unassembled WGS sequence"/>
</dbReference>
<dbReference type="GO" id="GO:0009001">
    <property type="term" value="F:serine O-acetyltransferase activity"/>
    <property type="evidence" value="ECO:0007669"/>
    <property type="project" value="UniProtKB-EC"/>
</dbReference>
<reference evidence="16 17" key="1">
    <citation type="submission" date="2018-05" db="EMBL/GenBank/DDBJ databases">
        <title>Draft genome of Methanospirillum lacunae Ki8-1.</title>
        <authorList>
            <person name="Dueholm M.S."/>
            <person name="Nielsen P.H."/>
            <person name="Bakmann L.F."/>
            <person name="Otzen D.E."/>
        </authorList>
    </citation>
    <scope>NUCLEOTIDE SEQUENCE [LARGE SCALE GENOMIC DNA]</scope>
    <source>
        <strain evidence="16 17">Ki8-1</strain>
    </source>
</reference>
<keyword evidence="7" id="KW-0028">Amino-acid biosynthesis</keyword>
<comment type="catalytic activity">
    <reaction evidence="12">
        <text>L-serine + acetyl-CoA = O-acetyl-L-serine + CoA</text>
        <dbReference type="Rhea" id="RHEA:24560"/>
        <dbReference type="ChEBI" id="CHEBI:33384"/>
        <dbReference type="ChEBI" id="CHEBI:57287"/>
        <dbReference type="ChEBI" id="CHEBI:57288"/>
        <dbReference type="ChEBI" id="CHEBI:58340"/>
        <dbReference type="EC" id="2.3.1.30"/>
    </reaction>
</comment>
<dbReference type="CDD" id="cd03354">
    <property type="entry name" value="LbH_SAT"/>
    <property type="match status" value="1"/>
</dbReference>
<dbReference type="RefSeq" id="WP_109969405.1">
    <property type="nucleotide sequence ID" value="NZ_CP176093.1"/>
</dbReference>
<keyword evidence="9" id="KW-0677">Repeat</keyword>
<organism evidence="16 17">
    <name type="scientific">Methanospirillum lacunae</name>
    <dbReference type="NCBI Taxonomy" id="668570"/>
    <lineage>
        <taxon>Archaea</taxon>
        <taxon>Methanobacteriati</taxon>
        <taxon>Methanobacteriota</taxon>
        <taxon>Stenosarchaea group</taxon>
        <taxon>Methanomicrobia</taxon>
        <taxon>Methanomicrobiales</taxon>
        <taxon>Methanospirillaceae</taxon>
        <taxon>Methanospirillum</taxon>
    </lineage>
</organism>
<proteinExistence type="inferred from homology"/>
<gene>
    <name evidence="16" type="primary">cysE</name>
    <name evidence="16" type="ORF">DK846_13040</name>
</gene>
<evidence type="ECO:0000256" key="9">
    <source>
        <dbReference type="ARBA" id="ARBA00022737"/>
    </source>
</evidence>
<evidence type="ECO:0000256" key="7">
    <source>
        <dbReference type="ARBA" id="ARBA00022605"/>
    </source>
</evidence>
<dbReference type="NCBIfam" id="TIGR01172">
    <property type="entry name" value="cysE"/>
    <property type="match status" value="1"/>
</dbReference>
<dbReference type="SUPFAM" id="SSF117916">
    <property type="entry name" value="Fe-S cluster assembly (FSCA) domain-like"/>
    <property type="match status" value="1"/>
</dbReference>
<keyword evidence="11" id="KW-0012">Acyltransferase</keyword>
<dbReference type="GO" id="GO:0005737">
    <property type="term" value="C:cytoplasm"/>
    <property type="evidence" value="ECO:0007669"/>
    <property type="project" value="UniProtKB-SubCell"/>
</dbReference>
<feature type="compositionally biased region" description="Polar residues" evidence="14">
    <location>
        <begin position="336"/>
        <end position="345"/>
    </location>
</feature>
<keyword evidence="6" id="KW-0963">Cytoplasm</keyword>
<comment type="pathway">
    <text evidence="2">Amino-acid biosynthesis; L-cysteine biosynthesis; L-cysteine from L-serine: step 1/2.</text>
</comment>
<feature type="coiled-coil region" evidence="13">
    <location>
        <begin position="193"/>
        <end position="220"/>
    </location>
</feature>
<dbReference type="InterPro" id="IPR053376">
    <property type="entry name" value="Serine_acetyltransferase"/>
</dbReference>
<evidence type="ECO:0000256" key="8">
    <source>
        <dbReference type="ARBA" id="ARBA00022679"/>
    </source>
</evidence>
<keyword evidence="17" id="KW-1185">Reference proteome</keyword>
<dbReference type="InterPro" id="IPR018357">
    <property type="entry name" value="Hexapep_transf_CS"/>
</dbReference>
<feature type="region of interest" description="Disordered" evidence="14">
    <location>
        <begin position="323"/>
        <end position="345"/>
    </location>
</feature>
<dbReference type="SUPFAM" id="SSF51161">
    <property type="entry name" value="Trimeric LpxA-like enzymes"/>
    <property type="match status" value="1"/>
</dbReference>
<evidence type="ECO:0000313" key="17">
    <source>
        <dbReference type="Proteomes" id="UP000245657"/>
    </source>
</evidence>
<dbReference type="InterPro" id="IPR042122">
    <property type="entry name" value="Ser_AcTrfase_N_sf"/>
</dbReference>
<dbReference type="OrthoDB" id="371709at2157"/>
<evidence type="ECO:0000256" key="1">
    <source>
        <dbReference type="ARBA" id="ARBA00004496"/>
    </source>
</evidence>
<dbReference type="PROSITE" id="PS00101">
    <property type="entry name" value="HEXAPEP_TRANSFERASES"/>
    <property type="match status" value="1"/>
</dbReference>
<dbReference type="Pfam" id="PF01883">
    <property type="entry name" value="FeS_assembly_P"/>
    <property type="match status" value="1"/>
</dbReference>
<comment type="similarity">
    <text evidence="3">Belongs to the transferase hexapeptide repeat family.</text>
</comment>
<feature type="domain" description="MIP18 family-like" evidence="15">
    <location>
        <begin position="230"/>
        <end position="303"/>
    </location>
</feature>
<evidence type="ECO:0000256" key="5">
    <source>
        <dbReference type="ARBA" id="ARBA00018522"/>
    </source>
</evidence>
<dbReference type="Gene3D" id="3.30.300.130">
    <property type="entry name" value="Fe-S cluster assembly (FSCA)"/>
    <property type="match status" value="1"/>
</dbReference>
<dbReference type="PANTHER" id="PTHR42811">
    <property type="entry name" value="SERINE ACETYLTRANSFERASE"/>
    <property type="match status" value="1"/>
</dbReference>
<keyword evidence="8 16" id="KW-0808">Transferase</keyword>
<evidence type="ECO:0000256" key="4">
    <source>
        <dbReference type="ARBA" id="ARBA00013266"/>
    </source>
</evidence>
<evidence type="ECO:0000256" key="3">
    <source>
        <dbReference type="ARBA" id="ARBA00007274"/>
    </source>
</evidence>
<evidence type="ECO:0000259" key="15">
    <source>
        <dbReference type="Pfam" id="PF01883"/>
    </source>
</evidence>
<evidence type="ECO:0000313" key="16">
    <source>
        <dbReference type="EMBL" id="PWR70911.1"/>
    </source>
</evidence>
<dbReference type="EC" id="2.3.1.30" evidence="4"/>
<evidence type="ECO:0000256" key="6">
    <source>
        <dbReference type="ARBA" id="ARBA00022490"/>
    </source>
</evidence>
<dbReference type="InterPro" id="IPR034904">
    <property type="entry name" value="FSCA_dom_sf"/>
</dbReference>
<dbReference type="InterPro" id="IPR045304">
    <property type="entry name" value="LbH_SAT"/>
</dbReference>
<evidence type="ECO:0000256" key="11">
    <source>
        <dbReference type="ARBA" id="ARBA00023315"/>
    </source>
</evidence>
<name>A0A2V2N5W7_9EURY</name>
<dbReference type="FunFam" id="1.10.3130.10:FF:000003">
    <property type="entry name" value="Serine acetyltransferase"/>
    <property type="match status" value="1"/>
</dbReference>
<keyword evidence="13" id="KW-0175">Coiled coil</keyword>
<dbReference type="Gene3D" id="2.160.10.10">
    <property type="entry name" value="Hexapeptide repeat proteins"/>
    <property type="match status" value="1"/>
</dbReference>
<dbReference type="EMBL" id="QGMY01000009">
    <property type="protein sequence ID" value="PWR70911.1"/>
    <property type="molecule type" value="Genomic_DNA"/>
</dbReference>
<dbReference type="InterPro" id="IPR001451">
    <property type="entry name" value="Hexapep"/>
</dbReference>
<dbReference type="InterPro" id="IPR011004">
    <property type="entry name" value="Trimer_LpxA-like_sf"/>
</dbReference>
<dbReference type="NCBIfam" id="NF041874">
    <property type="entry name" value="EPS_EpsC"/>
    <property type="match status" value="1"/>
</dbReference>
<keyword evidence="10" id="KW-0198">Cysteine biosynthesis</keyword>
<dbReference type="Pfam" id="PF00132">
    <property type="entry name" value="Hexapep"/>
    <property type="match status" value="1"/>
</dbReference>
<evidence type="ECO:0000256" key="2">
    <source>
        <dbReference type="ARBA" id="ARBA00004876"/>
    </source>
</evidence>
<dbReference type="FunFam" id="2.160.10.10:FF:000007">
    <property type="entry name" value="Serine acetyltransferase"/>
    <property type="match status" value="1"/>
</dbReference>
<comment type="caution">
    <text evidence="16">The sequence shown here is derived from an EMBL/GenBank/DDBJ whole genome shotgun (WGS) entry which is preliminary data.</text>
</comment>
<evidence type="ECO:0000256" key="13">
    <source>
        <dbReference type="SAM" id="Coils"/>
    </source>
</evidence>
<dbReference type="InterPro" id="IPR005881">
    <property type="entry name" value="Ser_O-AcTrfase"/>
</dbReference>
<dbReference type="GeneID" id="97547259"/>
<dbReference type="GO" id="GO:0006535">
    <property type="term" value="P:cysteine biosynthetic process from serine"/>
    <property type="evidence" value="ECO:0007669"/>
    <property type="project" value="InterPro"/>
</dbReference>
<evidence type="ECO:0000256" key="12">
    <source>
        <dbReference type="ARBA" id="ARBA00049486"/>
    </source>
</evidence>
<protein>
    <recommendedName>
        <fullName evidence="5">Serine acetyltransferase</fullName>
        <ecNumber evidence="4">2.3.1.30</ecNumber>
    </recommendedName>
</protein>
<evidence type="ECO:0000256" key="10">
    <source>
        <dbReference type="ARBA" id="ARBA00023192"/>
    </source>
</evidence>
<evidence type="ECO:0000256" key="14">
    <source>
        <dbReference type="SAM" id="MobiDB-lite"/>
    </source>
</evidence>
<sequence length="345" mass="38295">MIGAQIREDISSILQKDPAARSRIEILFCYPGLHALTIHRVAHRLWLREHRLAARFLSHISRFFTGIEIHPGATIGRRVVIDHGMGVVIGETAEVGDEVLLYMGVVLGGTTLTKVKRHPTLGKGVVIGSGAAVLGPVTLGDYAKVGAGAVVVRDVPPGATVVGVPGRIAGLKRHPTQDDIRDNEMPDPTLRVISRMLERQSSLEEKIQKLEKDLVCIRQQAPVTPISDREAEIWAALRQIIDPEIGHNIVDVGLIKLVEITEEDVNVEMSLNTESCPLLEYLVNQVENRLKLIEWVRIVKVEVIHDPWESETCQNTLIHYNEKSEGEKQPEDFEMLNQNHPPSVG</sequence>
<accession>A0A2V2N5W7</accession>
<dbReference type="InterPro" id="IPR002744">
    <property type="entry name" value="MIP18-like"/>
</dbReference>
<dbReference type="AlphaFoldDB" id="A0A2V2N5W7"/>